<dbReference type="EMBL" id="QOHR01000002">
    <property type="protein sequence ID" value="REC58393.1"/>
    <property type="molecule type" value="Genomic_DNA"/>
</dbReference>
<feature type="binding site" evidence="4">
    <location>
        <begin position="226"/>
        <end position="232"/>
    </location>
    <ligand>
        <name>FAD</name>
        <dbReference type="ChEBI" id="CHEBI:57692"/>
    </ligand>
</feature>
<feature type="binding site" evidence="4">
    <location>
        <position position="214"/>
    </location>
    <ligand>
        <name>FAD</name>
        <dbReference type="ChEBI" id="CHEBI:57692"/>
    </ligand>
</feature>
<dbReference type="GO" id="GO:0003904">
    <property type="term" value="F:deoxyribodipyrimidine photo-lyase activity"/>
    <property type="evidence" value="ECO:0007669"/>
    <property type="project" value="TreeGrafter"/>
</dbReference>
<dbReference type="Pfam" id="PF03441">
    <property type="entry name" value="FAD_binding_7"/>
    <property type="match status" value="1"/>
</dbReference>
<comment type="cofactor">
    <cofactor evidence="1">
        <name>(6R)-5,10-methylene-5,6,7,8-tetrahydrofolate</name>
        <dbReference type="ChEBI" id="CHEBI:15636"/>
    </cofactor>
</comment>
<comment type="caution">
    <text evidence="7">The sequence shown here is derived from an EMBL/GenBank/DDBJ whole genome shotgun (WGS) entry which is preliminary data.</text>
</comment>
<keyword evidence="2 4" id="KW-0285">Flavoprotein</keyword>
<feature type="domain" description="Photolyase/cryptochrome alpha/beta" evidence="6">
    <location>
        <begin position="6"/>
        <end position="136"/>
    </location>
</feature>
<dbReference type="Pfam" id="PF00875">
    <property type="entry name" value="DNA_photolyase"/>
    <property type="match status" value="1"/>
</dbReference>
<dbReference type="PANTHER" id="PTHR11455">
    <property type="entry name" value="CRYPTOCHROME"/>
    <property type="match status" value="1"/>
</dbReference>
<accession>A0A3D9BXX9</accession>
<dbReference type="GO" id="GO:0071949">
    <property type="term" value="F:FAD binding"/>
    <property type="evidence" value="ECO:0007669"/>
    <property type="project" value="TreeGrafter"/>
</dbReference>
<gene>
    <name evidence="7" type="ORF">DRV84_02160</name>
</gene>
<dbReference type="SUPFAM" id="SSF48173">
    <property type="entry name" value="Cryptochrome/photolyase FAD-binding domain"/>
    <property type="match status" value="1"/>
</dbReference>
<keyword evidence="7" id="KW-0456">Lyase</keyword>
<dbReference type="Proteomes" id="UP000257131">
    <property type="component" value="Unassembled WGS sequence"/>
</dbReference>
<evidence type="ECO:0000256" key="4">
    <source>
        <dbReference type="PIRSR" id="PIRSR602081-1"/>
    </source>
</evidence>
<keyword evidence="8" id="KW-1185">Reference proteome</keyword>
<evidence type="ECO:0000256" key="5">
    <source>
        <dbReference type="SAM" id="MobiDB-lite"/>
    </source>
</evidence>
<evidence type="ECO:0000256" key="3">
    <source>
        <dbReference type="ARBA" id="ARBA00022827"/>
    </source>
</evidence>
<dbReference type="Gene3D" id="1.25.40.80">
    <property type="match status" value="1"/>
</dbReference>
<reference evidence="7 8" key="1">
    <citation type="journal article" date="2017" name="Int. J. Syst. Evol. Microbiol.">
        <title>Rhodosalinus sediminis gen. nov., sp. nov., isolated from marine saltern.</title>
        <authorList>
            <person name="Guo L.Y."/>
            <person name="Ling S.K."/>
            <person name="Li C.M."/>
            <person name="Chen G.J."/>
            <person name="Du Z.J."/>
        </authorList>
    </citation>
    <scope>NUCLEOTIDE SEQUENCE [LARGE SCALE GENOMIC DNA]</scope>
    <source>
        <strain evidence="7 8">WDN1C137</strain>
    </source>
</reference>
<dbReference type="InterPro" id="IPR005101">
    <property type="entry name" value="Cryptochr/Photolyase_FAD-bd"/>
</dbReference>
<sequence length="516" mass="56557">MGGTTGAAILWFKRDLRVDDHPALARAAARGAPVLPLYIVEPGLWAEADASARHYAFLGEALADLRGDLAARGAALVIRVGRATEVLEDLRRAHGITRLISHEETGNAWTYARDRAVAAWARAQGVSWEEVPQSGVVRRLAGRDGWAARRDRFVFGDPVPAPAALTALSAESDPWPAPEALGLAPDPCPGRQRGGRAEALRTLDSFLAERGRDYRRAMSSPREGATACSRLSPHLALGALSVREAAQAGAARQRAVKGTRDGWAGSLKSFQSRLAWRDHFMQKLEDEPALEHRCLHPAYEGLRPRPGDAARLEAWAAGETGLPFVDACMRMLRHTGWMNFRMRSMLVAVASYHLWLDWRETGPVLARLFTDYEPGIHWPQMQMQSGTTGMNTIRIYNPVKQGRDQDPSGAFTRAWVPELAPVPDAHLQAPWRWEGAGGVLGRVYPEPIVDVAAAARAAREAVWGVRKGAGFRDTASALVEKHASRKDGAGRFVDDRAPRRRRRGAPADDRQGSFGF</sequence>
<feature type="compositionally biased region" description="Basic and acidic residues" evidence="5">
    <location>
        <begin position="505"/>
        <end position="516"/>
    </location>
</feature>
<dbReference type="AlphaFoldDB" id="A0A3D9BXX9"/>
<dbReference type="GO" id="GO:0009416">
    <property type="term" value="P:response to light stimulus"/>
    <property type="evidence" value="ECO:0007669"/>
    <property type="project" value="TreeGrafter"/>
</dbReference>
<evidence type="ECO:0000259" key="6">
    <source>
        <dbReference type="PROSITE" id="PS51645"/>
    </source>
</evidence>
<feature type="compositionally biased region" description="Basic and acidic residues" evidence="5">
    <location>
        <begin position="486"/>
        <end position="497"/>
    </location>
</feature>
<evidence type="ECO:0000313" key="7">
    <source>
        <dbReference type="EMBL" id="REC58393.1"/>
    </source>
</evidence>
<organism evidence="7 8">
    <name type="scientific">Rhodosalinus sediminis</name>
    <dbReference type="NCBI Taxonomy" id="1940533"/>
    <lineage>
        <taxon>Bacteria</taxon>
        <taxon>Pseudomonadati</taxon>
        <taxon>Pseudomonadota</taxon>
        <taxon>Alphaproteobacteria</taxon>
        <taxon>Rhodobacterales</taxon>
        <taxon>Paracoccaceae</taxon>
        <taxon>Rhodosalinus</taxon>
    </lineage>
</organism>
<feature type="region of interest" description="Disordered" evidence="5">
    <location>
        <begin position="486"/>
        <end position="516"/>
    </location>
</feature>
<feature type="binding site" evidence="4">
    <location>
        <position position="270"/>
    </location>
    <ligand>
        <name>FAD</name>
        <dbReference type="ChEBI" id="CHEBI:57692"/>
    </ligand>
</feature>
<keyword evidence="3 4" id="KW-0274">FAD</keyword>
<dbReference type="InterPro" id="IPR002081">
    <property type="entry name" value="Cryptochrome/DNA_photolyase_1"/>
</dbReference>
<dbReference type="InterPro" id="IPR014729">
    <property type="entry name" value="Rossmann-like_a/b/a_fold"/>
</dbReference>
<evidence type="ECO:0000313" key="8">
    <source>
        <dbReference type="Proteomes" id="UP000257131"/>
    </source>
</evidence>
<proteinExistence type="predicted"/>
<protein>
    <submittedName>
        <fullName evidence="7">Deoxyribodipyrimidine photolyase</fullName>
    </submittedName>
</protein>
<dbReference type="InterPro" id="IPR036155">
    <property type="entry name" value="Crypto/Photolyase_N_sf"/>
</dbReference>
<dbReference type="InterPro" id="IPR006050">
    <property type="entry name" value="DNA_photolyase_N"/>
</dbReference>
<dbReference type="Gene3D" id="3.40.50.620">
    <property type="entry name" value="HUPs"/>
    <property type="match status" value="1"/>
</dbReference>
<dbReference type="RefSeq" id="WP_115978171.1">
    <property type="nucleotide sequence ID" value="NZ_QOHR01000002.1"/>
</dbReference>
<name>A0A3D9BXX9_9RHOB</name>
<dbReference type="OrthoDB" id="9772484at2"/>
<dbReference type="PROSITE" id="PS51645">
    <property type="entry name" value="PHR_CRY_ALPHA_BETA"/>
    <property type="match status" value="1"/>
</dbReference>
<dbReference type="PANTHER" id="PTHR11455:SF9">
    <property type="entry name" value="CRYPTOCHROME CIRCADIAN CLOCK 5 ISOFORM X1"/>
    <property type="match status" value="1"/>
</dbReference>
<dbReference type="Gene3D" id="1.10.579.10">
    <property type="entry name" value="DNA Cyclobutane Dipyrimidine Photolyase, subunit A, domain 3"/>
    <property type="match status" value="1"/>
</dbReference>
<dbReference type="InterPro" id="IPR036134">
    <property type="entry name" value="Crypto/Photolyase_FAD-like_sf"/>
</dbReference>
<dbReference type="SUPFAM" id="SSF52425">
    <property type="entry name" value="Cryptochrome/photolyase, N-terminal domain"/>
    <property type="match status" value="1"/>
</dbReference>
<dbReference type="GO" id="GO:0003677">
    <property type="term" value="F:DNA binding"/>
    <property type="evidence" value="ECO:0007669"/>
    <property type="project" value="TreeGrafter"/>
</dbReference>
<evidence type="ECO:0000256" key="2">
    <source>
        <dbReference type="ARBA" id="ARBA00022630"/>
    </source>
</evidence>
<evidence type="ECO:0000256" key="1">
    <source>
        <dbReference type="ARBA" id="ARBA00001932"/>
    </source>
</evidence>
<comment type="cofactor">
    <cofactor evidence="4">
        <name>FAD</name>
        <dbReference type="ChEBI" id="CHEBI:57692"/>
    </cofactor>
    <text evidence="4">Binds 1 FAD per subunit.</text>
</comment>